<comment type="caution">
    <text evidence="2">The sequence shown here is derived from an EMBL/GenBank/DDBJ whole genome shotgun (WGS) entry which is preliminary data.</text>
</comment>
<evidence type="ECO:0000313" key="2">
    <source>
        <dbReference type="EMBL" id="KAJ3124383.1"/>
    </source>
</evidence>
<accession>A0AAD5T4F9</accession>
<organism evidence="2 3">
    <name type="scientific">Physocladia obscura</name>
    <dbReference type="NCBI Taxonomy" id="109957"/>
    <lineage>
        <taxon>Eukaryota</taxon>
        <taxon>Fungi</taxon>
        <taxon>Fungi incertae sedis</taxon>
        <taxon>Chytridiomycota</taxon>
        <taxon>Chytridiomycota incertae sedis</taxon>
        <taxon>Chytridiomycetes</taxon>
        <taxon>Chytridiales</taxon>
        <taxon>Chytriomycetaceae</taxon>
        <taxon>Physocladia</taxon>
    </lineage>
</organism>
<evidence type="ECO:0000256" key="1">
    <source>
        <dbReference type="SAM" id="MobiDB-lite"/>
    </source>
</evidence>
<feature type="region of interest" description="Disordered" evidence="1">
    <location>
        <begin position="1"/>
        <end position="38"/>
    </location>
</feature>
<dbReference type="Gene3D" id="3.30.1740.10">
    <property type="entry name" value="Zinc finger, PARP-type"/>
    <property type="match status" value="1"/>
</dbReference>
<dbReference type="GO" id="GO:0008270">
    <property type="term" value="F:zinc ion binding"/>
    <property type="evidence" value="ECO:0007669"/>
    <property type="project" value="InterPro"/>
</dbReference>
<dbReference type="AlphaFoldDB" id="A0AAD5T4F9"/>
<reference evidence="2" key="1">
    <citation type="submission" date="2020-05" db="EMBL/GenBank/DDBJ databases">
        <title>Phylogenomic resolution of chytrid fungi.</title>
        <authorList>
            <person name="Stajich J.E."/>
            <person name="Amses K."/>
            <person name="Simmons R."/>
            <person name="Seto K."/>
            <person name="Myers J."/>
            <person name="Bonds A."/>
            <person name="Quandt C.A."/>
            <person name="Barry K."/>
            <person name="Liu P."/>
            <person name="Grigoriev I."/>
            <person name="Longcore J.E."/>
            <person name="James T.Y."/>
        </authorList>
    </citation>
    <scope>NUCLEOTIDE SEQUENCE</scope>
    <source>
        <strain evidence="2">JEL0513</strain>
    </source>
</reference>
<dbReference type="EMBL" id="JADGJH010000674">
    <property type="protein sequence ID" value="KAJ3124383.1"/>
    <property type="molecule type" value="Genomic_DNA"/>
</dbReference>
<evidence type="ECO:0000313" key="3">
    <source>
        <dbReference type="Proteomes" id="UP001211907"/>
    </source>
</evidence>
<name>A0AAD5T4F9_9FUNG</name>
<keyword evidence="3" id="KW-1185">Reference proteome</keyword>
<dbReference type="GO" id="GO:0003677">
    <property type="term" value="F:DNA binding"/>
    <property type="evidence" value="ECO:0007669"/>
    <property type="project" value="InterPro"/>
</dbReference>
<protein>
    <submittedName>
        <fullName evidence="2">Uncharacterized protein</fullName>
    </submittedName>
</protein>
<proteinExistence type="predicted"/>
<sequence length="235" mass="26200">MVDRKEKSNIAEKKTTSKNPDDINGHPNKSNTTERRSRTEYFREKGQFFGAEVANGSAKAKCRLCRTQTKPRSLRIRHIVCGAQCFKTSGGFDSCGRWCPPCFFGEQRRNISRFITTNSEFTPVTNTSQLAGISLLPQKYRVEIDTLIATDEFSALPVQAEANSKTVKKKKKNAVPVTSTKPNITFVKAAKKLENLVNEKRAPVKRAPALPPPKKSVAIISDPTALKNKKIVFDD</sequence>
<dbReference type="Proteomes" id="UP001211907">
    <property type="component" value="Unassembled WGS sequence"/>
</dbReference>
<feature type="compositionally biased region" description="Basic and acidic residues" evidence="1">
    <location>
        <begin position="1"/>
        <end position="24"/>
    </location>
</feature>
<dbReference type="InterPro" id="IPR036957">
    <property type="entry name" value="Znf_PARP_sf"/>
</dbReference>
<gene>
    <name evidence="2" type="ORF">HK100_011250</name>
</gene>